<keyword evidence="6" id="KW-0479">Metal-binding</keyword>
<protein>
    <recommendedName>
        <fullName evidence="3">FAD:protein FMN transferase</fullName>
        <ecNumber evidence="2">2.7.1.180</ecNumber>
    </recommendedName>
    <alternativeName>
        <fullName evidence="9">Flavin transferase</fullName>
    </alternativeName>
</protein>
<evidence type="ECO:0000256" key="3">
    <source>
        <dbReference type="ARBA" id="ARBA00016337"/>
    </source>
</evidence>
<dbReference type="SUPFAM" id="SSF143631">
    <property type="entry name" value="ApbE-like"/>
    <property type="match status" value="1"/>
</dbReference>
<organism evidence="11">
    <name type="scientific">hydrothermal vent metagenome</name>
    <dbReference type="NCBI Taxonomy" id="652676"/>
    <lineage>
        <taxon>unclassified sequences</taxon>
        <taxon>metagenomes</taxon>
        <taxon>ecological metagenomes</taxon>
    </lineage>
</organism>
<evidence type="ECO:0000256" key="5">
    <source>
        <dbReference type="ARBA" id="ARBA00022679"/>
    </source>
</evidence>
<dbReference type="GO" id="GO:0016740">
    <property type="term" value="F:transferase activity"/>
    <property type="evidence" value="ECO:0007669"/>
    <property type="project" value="UniProtKB-KW"/>
</dbReference>
<keyword evidence="8" id="KW-0460">Magnesium</keyword>
<dbReference type="GO" id="GO:0046872">
    <property type="term" value="F:metal ion binding"/>
    <property type="evidence" value="ECO:0007669"/>
    <property type="project" value="UniProtKB-KW"/>
</dbReference>
<dbReference type="Pfam" id="PF02424">
    <property type="entry name" value="ApbE"/>
    <property type="match status" value="1"/>
</dbReference>
<name>A0A3B1ACR1_9ZZZZ</name>
<keyword evidence="4" id="KW-0285">Flavoprotein</keyword>
<keyword evidence="5 11" id="KW-0808">Transferase</keyword>
<dbReference type="PANTHER" id="PTHR30040:SF2">
    <property type="entry name" value="FAD:PROTEIN FMN TRANSFERASE"/>
    <property type="match status" value="1"/>
</dbReference>
<dbReference type="PANTHER" id="PTHR30040">
    <property type="entry name" value="THIAMINE BIOSYNTHESIS LIPOPROTEIN APBE"/>
    <property type="match status" value="1"/>
</dbReference>
<reference evidence="11" key="1">
    <citation type="submission" date="2018-06" db="EMBL/GenBank/DDBJ databases">
        <authorList>
            <person name="Zhirakovskaya E."/>
        </authorList>
    </citation>
    <scope>NUCLEOTIDE SEQUENCE</scope>
</reference>
<evidence type="ECO:0000313" key="11">
    <source>
        <dbReference type="EMBL" id="VAW97297.1"/>
    </source>
</evidence>
<evidence type="ECO:0000256" key="6">
    <source>
        <dbReference type="ARBA" id="ARBA00022723"/>
    </source>
</evidence>
<evidence type="ECO:0000256" key="4">
    <source>
        <dbReference type="ARBA" id="ARBA00022630"/>
    </source>
</evidence>
<evidence type="ECO:0000256" key="2">
    <source>
        <dbReference type="ARBA" id="ARBA00011955"/>
    </source>
</evidence>
<evidence type="ECO:0000256" key="8">
    <source>
        <dbReference type="ARBA" id="ARBA00022842"/>
    </source>
</evidence>
<keyword evidence="7" id="KW-0274">FAD</keyword>
<dbReference type="EMBL" id="UOFU01000116">
    <property type="protein sequence ID" value="VAW97297.1"/>
    <property type="molecule type" value="Genomic_DNA"/>
</dbReference>
<evidence type="ECO:0000256" key="10">
    <source>
        <dbReference type="ARBA" id="ARBA00048540"/>
    </source>
</evidence>
<dbReference type="PROSITE" id="PS51257">
    <property type="entry name" value="PROKAR_LIPOPROTEIN"/>
    <property type="match status" value="1"/>
</dbReference>
<dbReference type="PIRSF" id="PIRSF006268">
    <property type="entry name" value="ApbE"/>
    <property type="match status" value="1"/>
</dbReference>
<evidence type="ECO:0000256" key="1">
    <source>
        <dbReference type="ARBA" id="ARBA00001946"/>
    </source>
</evidence>
<dbReference type="AlphaFoldDB" id="A0A3B1ACR1"/>
<comment type="catalytic activity">
    <reaction evidence="10">
        <text>L-threonyl-[protein] + FAD = FMN-L-threonyl-[protein] + AMP + H(+)</text>
        <dbReference type="Rhea" id="RHEA:36847"/>
        <dbReference type="Rhea" id="RHEA-COMP:11060"/>
        <dbReference type="Rhea" id="RHEA-COMP:11061"/>
        <dbReference type="ChEBI" id="CHEBI:15378"/>
        <dbReference type="ChEBI" id="CHEBI:30013"/>
        <dbReference type="ChEBI" id="CHEBI:57692"/>
        <dbReference type="ChEBI" id="CHEBI:74257"/>
        <dbReference type="ChEBI" id="CHEBI:456215"/>
        <dbReference type="EC" id="2.7.1.180"/>
    </reaction>
</comment>
<dbReference type="InterPro" id="IPR024932">
    <property type="entry name" value="ApbE"/>
</dbReference>
<accession>A0A3B1ACR1</accession>
<dbReference type="EC" id="2.7.1.180" evidence="2"/>
<proteinExistence type="predicted"/>
<comment type="cofactor">
    <cofactor evidence="1">
        <name>Mg(2+)</name>
        <dbReference type="ChEBI" id="CHEBI:18420"/>
    </cofactor>
</comment>
<sequence length="348" mass="38150">MKHALPLLALLMAVLLTACTPRPPIYQEQLLTFGTLVDITLWNVEEARGHQAVAALARDFKYMHNAWHAWHRGPLGRVNQLLPTGEFFSCPPSIVPLIRRSSELSEASGGLFNPAIGQLIRLWGFASDEAPKGPPPAPEAIRTLLAQNPQMSDLQLDGIQLRSRNPAVRLDFGAFAKGYAIDQAIEQLRERGIDNAIVNAGGDLRAIGRHGGRPWRIGIRHPHQPGMLASVDIEGDESIFTSGDYERYFDYDGKRYQHIVDPRSGYPAEGLSSVTVFAKQADVADAAATAITVAGPDPVDWLPVARALGVTGVMLVDTEGRVQMTPSLDERIYFDVEPKPDVHFSEPL</sequence>
<dbReference type="Gene3D" id="3.10.520.10">
    <property type="entry name" value="ApbE-like domains"/>
    <property type="match status" value="1"/>
</dbReference>
<dbReference type="InterPro" id="IPR003374">
    <property type="entry name" value="ApbE-like_sf"/>
</dbReference>
<gene>
    <name evidence="11" type="ORF">MNBD_GAMMA20-2057</name>
</gene>
<evidence type="ECO:0000256" key="7">
    <source>
        <dbReference type="ARBA" id="ARBA00022827"/>
    </source>
</evidence>
<evidence type="ECO:0000256" key="9">
    <source>
        <dbReference type="ARBA" id="ARBA00031306"/>
    </source>
</evidence>